<name>U2MWH7_9BACT</name>
<dbReference type="InterPro" id="IPR011990">
    <property type="entry name" value="TPR-like_helical_dom_sf"/>
</dbReference>
<evidence type="ECO:0000256" key="1">
    <source>
        <dbReference type="PROSITE-ProRule" id="PRU00339"/>
    </source>
</evidence>
<feature type="repeat" description="TPR" evidence="1">
    <location>
        <begin position="557"/>
        <end position="590"/>
    </location>
</feature>
<gene>
    <name evidence="2" type="ORF">HMPREF1218_0011</name>
</gene>
<dbReference type="PROSITE" id="PS50005">
    <property type="entry name" value="TPR"/>
    <property type="match status" value="1"/>
</dbReference>
<comment type="caution">
    <text evidence="2">The sequence shown here is derived from an EMBL/GenBank/DDBJ whole genome shotgun (WGS) entry which is preliminary data.</text>
</comment>
<dbReference type="RefSeq" id="WP_021583177.1">
    <property type="nucleotide sequence ID" value="NZ_AWET01000008.1"/>
</dbReference>
<keyword evidence="1" id="KW-0802">TPR repeat</keyword>
<sequence length="730" mass="83099">MSETESLKRIEAALLDGENVGKALRLLQQFITDRPDPAVSGVLESVSQDYELMKDFMLKGYHDDKRAMLYEGMLRKLYRVWGYLRVSVKVQESQAYRLAATVVPPVSLHPDDIRRRLEGFVQDVTMLSLEPEAVGQSTKSDIYSTHQTYIERLFNAVLVSPQWDGDTAEGFEQLLLSPTIDANDAQLLVSAVMLSAMNVFDIRKVMTLMAVYCNTSDEHIRQRALVGWVFSLPEKLHRVFRPLWDKVSELCKDEAVRRDLLELQMQVFHCLNAERDNDKLQHDIIPNLMKNNHLQITRFGIKEKEEDPMQDILDPGAADRAMEEVEGSFKRMADMQRAGADIYFGGFSQMKRFPFFGTLSNWFCPFYVDHPALQSVNEQLKDYKFMAVLLLKGPFCDSDKYSFALALSTIIDKLPANVREMLNSGETMGAVDSGLDTGSAAYIRRTYLQDLYRFFRVYPYRDDFRNPFECESPTWNALFFLNDAFKRDVLLCEARQLKGFLLKRKHYEAASEVCDHYVEPGVVEDLFIRATLAVHYGHYTDAQAFYAQILDKEPDNLRALRGLAQADFHCGDFESAVKGYSALLEKQPDNKHYALNLAISQINSGAAEQGVNGLFRLNLDFPDDKNIRRAIAWGQMFLCKPSQAEPIYDDLLASAEAEDADYLNAGYCKWFVGKVSAAADLFKMYVQKTVTRDSVSVVTIAAAFADDLPLLTRNNISDTDIRLMEDIVDS</sequence>
<dbReference type="Gene3D" id="1.25.40.10">
    <property type="entry name" value="Tetratricopeptide repeat domain"/>
    <property type="match status" value="1"/>
</dbReference>
<evidence type="ECO:0000313" key="3">
    <source>
        <dbReference type="Proteomes" id="UP000016600"/>
    </source>
</evidence>
<reference evidence="2 3" key="1">
    <citation type="submission" date="2013-08" db="EMBL/GenBank/DDBJ databases">
        <authorList>
            <person name="Durkin A.S."/>
            <person name="Haft D.R."/>
            <person name="McCorrison J."/>
            <person name="Torralba M."/>
            <person name="Gillis M."/>
            <person name="Haft D.H."/>
            <person name="Methe B."/>
            <person name="Sutton G."/>
            <person name="Nelson K.E."/>
        </authorList>
    </citation>
    <scope>NUCLEOTIDE SEQUENCE [LARGE SCALE GENOMIC DNA]</scope>
    <source>
        <strain evidence="2 3">F0068</strain>
    </source>
</reference>
<evidence type="ECO:0000313" key="2">
    <source>
        <dbReference type="EMBL" id="ERK03539.1"/>
    </source>
</evidence>
<dbReference type="AlphaFoldDB" id="U2MWH7"/>
<organism evidence="2 3">
    <name type="scientific">Hoylesella pleuritidis F0068</name>
    <dbReference type="NCBI Taxonomy" id="1081904"/>
    <lineage>
        <taxon>Bacteria</taxon>
        <taxon>Pseudomonadati</taxon>
        <taxon>Bacteroidota</taxon>
        <taxon>Bacteroidia</taxon>
        <taxon>Bacteroidales</taxon>
        <taxon>Prevotellaceae</taxon>
        <taxon>Hoylesella</taxon>
    </lineage>
</organism>
<proteinExistence type="predicted"/>
<protein>
    <submittedName>
        <fullName evidence="2">Tetratricopeptide repeat protein</fullName>
    </submittedName>
</protein>
<dbReference type="Proteomes" id="UP000016600">
    <property type="component" value="Unassembled WGS sequence"/>
</dbReference>
<dbReference type="PATRIC" id="fig|1081904.3.peg.433"/>
<accession>U2MWH7</accession>
<keyword evidence="3" id="KW-1185">Reference proteome</keyword>
<dbReference type="EMBL" id="AWET01000008">
    <property type="protein sequence ID" value="ERK03539.1"/>
    <property type="molecule type" value="Genomic_DNA"/>
</dbReference>
<dbReference type="Pfam" id="PF14559">
    <property type="entry name" value="TPR_19"/>
    <property type="match status" value="1"/>
</dbReference>
<dbReference type="SUPFAM" id="SSF48452">
    <property type="entry name" value="TPR-like"/>
    <property type="match status" value="1"/>
</dbReference>
<dbReference type="InterPro" id="IPR019734">
    <property type="entry name" value="TPR_rpt"/>
</dbReference>